<comment type="caution">
    <text evidence="1">The sequence shown here is derived from an EMBL/GenBank/DDBJ whole genome shotgun (WGS) entry which is preliminary data.</text>
</comment>
<sequence>MAKQTDVNVLKAIIDPNNIPSRKILLSVGFTSEKVCEIDGLPGEILSTYI</sequence>
<dbReference type="SUPFAM" id="SSF55729">
    <property type="entry name" value="Acyl-CoA N-acyltransferases (Nat)"/>
    <property type="match status" value="1"/>
</dbReference>
<evidence type="ECO:0000313" key="1">
    <source>
        <dbReference type="EMBL" id="OTZ94997.1"/>
    </source>
</evidence>
<evidence type="ECO:0000313" key="2">
    <source>
        <dbReference type="EMBL" id="OUA25589.1"/>
    </source>
</evidence>
<dbReference type="EMBL" id="NFEM01000142">
    <property type="protein sequence ID" value="OTZ94997.1"/>
    <property type="molecule type" value="Genomic_DNA"/>
</dbReference>
<dbReference type="Proteomes" id="UP000194551">
    <property type="component" value="Unassembled WGS sequence"/>
</dbReference>
<dbReference type="EMBL" id="NFEN01000072">
    <property type="protein sequence ID" value="OUA25589.1"/>
    <property type="molecule type" value="Genomic_DNA"/>
</dbReference>
<protein>
    <submittedName>
        <fullName evidence="1">GNAT family acetyltransferase</fullName>
    </submittedName>
</protein>
<dbReference type="Proteomes" id="UP000195077">
    <property type="component" value="Unassembled WGS sequence"/>
</dbReference>
<reference evidence="3 4" key="1">
    <citation type="submission" date="2016-10" db="EMBL/GenBank/DDBJ databases">
        <title>Comparative genomics of Bacillus thuringiensis reveals a path to pathogens against multiple invertebrate hosts.</title>
        <authorList>
            <person name="Zheng J."/>
            <person name="Gao Q."/>
            <person name="Liu H."/>
            <person name="Peng D."/>
            <person name="Ruan L."/>
            <person name="Sun M."/>
        </authorList>
    </citation>
    <scope>NUCLEOTIDE SEQUENCE [LARGE SCALE GENOMIC DNA]</scope>
    <source>
        <strain evidence="1">HD5</strain>
        <strain evidence="2">I13</strain>
    </source>
</reference>
<dbReference type="AlphaFoldDB" id="A0A9X6KC57"/>
<accession>A0A9X6KC57</accession>
<evidence type="ECO:0000313" key="4">
    <source>
        <dbReference type="Proteomes" id="UP000195077"/>
    </source>
</evidence>
<organism evidence="1 3">
    <name type="scientific">Bacillus thuringiensis</name>
    <dbReference type="NCBI Taxonomy" id="1428"/>
    <lineage>
        <taxon>Bacteria</taxon>
        <taxon>Bacillati</taxon>
        <taxon>Bacillota</taxon>
        <taxon>Bacilli</taxon>
        <taxon>Bacillales</taxon>
        <taxon>Bacillaceae</taxon>
        <taxon>Bacillus</taxon>
        <taxon>Bacillus cereus group</taxon>
    </lineage>
</organism>
<gene>
    <name evidence="1" type="ORF">BK774_29175</name>
    <name evidence="2" type="ORF">BK775_14750</name>
</gene>
<proteinExistence type="predicted"/>
<name>A0A9X6KC57_BACTU</name>
<evidence type="ECO:0000313" key="3">
    <source>
        <dbReference type="Proteomes" id="UP000194551"/>
    </source>
</evidence>
<dbReference type="InterPro" id="IPR016181">
    <property type="entry name" value="Acyl_CoA_acyltransferase"/>
</dbReference>